<protein>
    <submittedName>
        <fullName evidence="1">Uncharacterized protein</fullName>
    </submittedName>
</protein>
<name>A0A0A6XBV1_ACTUT</name>
<reference evidence="1 2" key="1">
    <citation type="submission" date="2014-10" db="EMBL/GenBank/DDBJ databases">
        <title>Draft genome sequence of Actinoplanes utahensis NRRL 12052.</title>
        <authorList>
            <person name="Velasco-Bucheli B."/>
            <person name="del Cerro C."/>
            <person name="Hormigo D."/>
            <person name="Garcia J.L."/>
            <person name="Acebal C."/>
            <person name="Arroyo M."/>
            <person name="de la Mata I."/>
        </authorList>
    </citation>
    <scope>NUCLEOTIDE SEQUENCE [LARGE SCALE GENOMIC DNA]</scope>
    <source>
        <strain evidence="1 2">NRRL 12052</strain>
    </source>
</reference>
<dbReference type="EMBL" id="JRTT01000010">
    <property type="protein sequence ID" value="KHD77592.1"/>
    <property type="molecule type" value="Genomic_DNA"/>
</dbReference>
<organism evidence="1 2">
    <name type="scientific">Actinoplanes utahensis</name>
    <dbReference type="NCBI Taxonomy" id="1869"/>
    <lineage>
        <taxon>Bacteria</taxon>
        <taxon>Bacillati</taxon>
        <taxon>Actinomycetota</taxon>
        <taxon>Actinomycetes</taxon>
        <taxon>Micromonosporales</taxon>
        <taxon>Micromonosporaceae</taxon>
        <taxon>Actinoplanes</taxon>
    </lineage>
</organism>
<accession>A0A0A6XBV1</accession>
<dbReference type="RefSeq" id="WP_043524113.1">
    <property type="nucleotide sequence ID" value="NZ_BAABKU010000015.1"/>
</dbReference>
<dbReference type="AlphaFoldDB" id="A0A0A6XBV1"/>
<comment type="caution">
    <text evidence="1">The sequence shown here is derived from an EMBL/GenBank/DDBJ whole genome shotgun (WGS) entry which is preliminary data.</text>
</comment>
<dbReference type="Proteomes" id="UP000054537">
    <property type="component" value="Unassembled WGS sequence"/>
</dbReference>
<evidence type="ECO:0000313" key="1">
    <source>
        <dbReference type="EMBL" id="KHD77592.1"/>
    </source>
</evidence>
<dbReference type="STRING" id="1869.MB27_10985"/>
<evidence type="ECO:0000313" key="2">
    <source>
        <dbReference type="Proteomes" id="UP000054537"/>
    </source>
</evidence>
<proteinExistence type="predicted"/>
<gene>
    <name evidence="1" type="ORF">MB27_10985</name>
</gene>
<sequence>MAADLKDLPQRVLTPLAGFTTAAGARVLERANDPQWAQSLGPLVESGRSILLLLRRSSRAARIETAVTDFAENPQSPSNATALLAAIGQVVERDAALADALTALVEKAPGPETPGFTNVTVLNSPHSIVGNNNTSIVGLSPEGK</sequence>
<keyword evidence="2" id="KW-1185">Reference proteome</keyword>